<dbReference type="EMBL" id="CP042239">
    <property type="protein sequence ID" value="QDX25439.1"/>
    <property type="molecule type" value="Genomic_DNA"/>
</dbReference>
<sequence>MMVVVLTTLLFATAAAVSLWTIFATIAPRIDYIRSLMLGGPALALTPVATARVRVMPRPAPRRAAQALRAAA</sequence>
<gene>
    <name evidence="1" type="ORF">FPZ54_04965</name>
</gene>
<protein>
    <submittedName>
        <fullName evidence="1">Uncharacterized protein</fullName>
    </submittedName>
</protein>
<evidence type="ECO:0000313" key="1">
    <source>
        <dbReference type="EMBL" id="QDX25439.1"/>
    </source>
</evidence>
<keyword evidence="2" id="KW-1185">Reference proteome</keyword>
<evidence type="ECO:0000313" key="2">
    <source>
        <dbReference type="Proteomes" id="UP000318055"/>
    </source>
</evidence>
<organism evidence="1 2">
    <name type="scientific">Sphingomonas suaedae</name>
    <dbReference type="NCBI Taxonomy" id="2599297"/>
    <lineage>
        <taxon>Bacteria</taxon>
        <taxon>Pseudomonadati</taxon>
        <taxon>Pseudomonadota</taxon>
        <taxon>Alphaproteobacteria</taxon>
        <taxon>Sphingomonadales</taxon>
        <taxon>Sphingomonadaceae</taxon>
        <taxon>Sphingomonas</taxon>
    </lineage>
</organism>
<dbReference type="Proteomes" id="UP000318055">
    <property type="component" value="Chromosome"/>
</dbReference>
<dbReference type="AlphaFoldDB" id="A0A518RDB2"/>
<accession>A0A518RDB2</accession>
<reference evidence="1 2" key="1">
    <citation type="submission" date="2019-07" db="EMBL/GenBank/DDBJ databases">
        <title>Sphingomonas alkalisoli sp. nov., isolated from rhizosphere soil of Suaedae salsa.</title>
        <authorList>
            <person name="Zhang H."/>
            <person name="Xu L."/>
            <person name="Zhang J.-X."/>
            <person name="Sun J.-Q."/>
        </authorList>
    </citation>
    <scope>NUCLEOTIDE SEQUENCE [LARGE SCALE GENOMIC DNA]</scope>
    <source>
        <strain evidence="1 2">XS-10</strain>
    </source>
</reference>
<dbReference type="KEGG" id="ssua:FPZ54_04965"/>
<dbReference type="RefSeq" id="WP_145845453.1">
    <property type="nucleotide sequence ID" value="NZ_CP042239.1"/>
</dbReference>
<proteinExistence type="predicted"/>
<name>A0A518RDB2_9SPHN</name>